<reference evidence="1 2" key="1">
    <citation type="submission" date="2007-09" db="EMBL/GenBank/DDBJ databases">
        <title>Draft genome sequence of Peptostreptococcus micros (ATCC 33270).</title>
        <authorList>
            <person name="Sudarsanam P."/>
            <person name="Ley R."/>
            <person name="Guruge J."/>
            <person name="Turnbaugh P.J."/>
            <person name="Mahowald M."/>
            <person name="Liep D."/>
            <person name="Gordon J."/>
        </authorList>
    </citation>
    <scope>NUCLEOTIDE SEQUENCE [LARGE SCALE GENOMIC DNA]</scope>
    <source>
        <strain evidence="1 2">ATCC 33270</strain>
    </source>
</reference>
<organism evidence="1 2">
    <name type="scientific">Parvimonas micra ATCC 33270</name>
    <dbReference type="NCBI Taxonomy" id="411465"/>
    <lineage>
        <taxon>Bacteria</taxon>
        <taxon>Bacillati</taxon>
        <taxon>Bacillota</taxon>
        <taxon>Tissierellia</taxon>
        <taxon>Tissierellales</taxon>
        <taxon>Peptoniphilaceae</taxon>
        <taxon>Parvimonas</taxon>
    </lineage>
</organism>
<evidence type="ECO:0000313" key="1">
    <source>
        <dbReference type="EMBL" id="EDP24834.1"/>
    </source>
</evidence>
<proteinExistence type="predicted"/>
<comment type="caution">
    <text evidence="1">The sequence shown here is derived from an EMBL/GenBank/DDBJ whole genome shotgun (WGS) entry which is preliminary data.</text>
</comment>
<dbReference type="AlphaFoldDB" id="A8SI65"/>
<gene>
    <name evidence="1" type="ORF">PEPMIC_00027</name>
</gene>
<dbReference type="HOGENOM" id="CLU_3346905_0_0_9"/>
<accession>A8SI65</accession>
<dbReference type="Proteomes" id="UP000003162">
    <property type="component" value="Unassembled WGS sequence"/>
</dbReference>
<name>A8SI65_9FIRM</name>
<dbReference type="EMBL" id="ABEE02000009">
    <property type="protein sequence ID" value="EDP24834.1"/>
    <property type="molecule type" value="Genomic_DNA"/>
</dbReference>
<evidence type="ECO:0000313" key="2">
    <source>
        <dbReference type="Proteomes" id="UP000003162"/>
    </source>
</evidence>
<sequence>MLWMESKTQLSIVQSNWRLYESKYLNYISKVKCYERI</sequence>
<protein>
    <submittedName>
        <fullName evidence="1">Uncharacterized protein</fullName>
    </submittedName>
</protein>
<reference evidence="1 2" key="2">
    <citation type="submission" date="2007-09" db="EMBL/GenBank/DDBJ databases">
        <authorList>
            <person name="Fulton L."/>
            <person name="Clifton S."/>
            <person name="Fulton B."/>
            <person name="Xu J."/>
            <person name="Minx P."/>
            <person name="Pepin K.H."/>
            <person name="Johnson M."/>
            <person name="Thiruvilangam P."/>
            <person name="Bhonagiri V."/>
            <person name="Nash W.E."/>
            <person name="Mardis E.R."/>
            <person name="Wilson R.K."/>
        </authorList>
    </citation>
    <scope>NUCLEOTIDE SEQUENCE [LARGE SCALE GENOMIC DNA]</scope>
    <source>
        <strain evidence="1 2">ATCC 33270</strain>
    </source>
</reference>